<dbReference type="EMBL" id="QKTW01000014">
    <property type="protein sequence ID" value="PZF73334.1"/>
    <property type="molecule type" value="Genomic_DNA"/>
</dbReference>
<dbReference type="InterPro" id="IPR050385">
    <property type="entry name" value="Archaeal_FAD_synthase"/>
</dbReference>
<feature type="domain" description="Cytidyltransferase-like" evidence="8">
    <location>
        <begin position="33"/>
        <end position="128"/>
    </location>
</feature>
<gene>
    <name evidence="9" type="primary">rfaE2</name>
    <name evidence="9" type="ORF">DN068_08655</name>
</gene>
<evidence type="ECO:0000259" key="8">
    <source>
        <dbReference type="Pfam" id="PF01467"/>
    </source>
</evidence>
<evidence type="ECO:0000313" key="9">
    <source>
        <dbReference type="EMBL" id="PZF73334.1"/>
    </source>
</evidence>
<dbReference type="AlphaFoldDB" id="A0A2W2AZ86"/>
<dbReference type="NCBIfam" id="TIGR00125">
    <property type="entry name" value="cyt_tran_rel"/>
    <property type="match status" value="1"/>
</dbReference>
<evidence type="ECO:0000256" key="7">
    <source>
        <dbReference type="ARBA" id="ARBA00047428"/>
    </source>
</evidence>
<keyword evidence="4" id="KW-0547">Nucleotide-binding</keyword>
<dbReference type="PANTHER" id="PTHR43793:SF2">
    <property type="entry name" value="BIFUNCTIONAL PROTEIN HLDE"/>
    <property type="match status" value="1"/>
</dbReference>
<dbReference type="Pfam" id="PF01467">
    <property type="entry name" value="CTP_transf_like"/>
    <property type="match status" value="1"/>
</dbReference>
<sequence length="163" mass="18044">MSKLEWIQNKIYQREKLVAHVNAARATAKRIVFTNGCFDILHHGHLDYLAKAADLGHMLIVGVNTDASVRKLKGPERPVNIENDRALQLASLLFVDAVCLFDEDTPKELIEAIKPDVLVKGGDYTIDKVVGADFVMANGGMVELIPFVKGYSTTGLLQRIKEL</sequence>
<keyword evidence="5" id="KW-0067">ATP-binding</keyword>
<keyword evidence="6" id="KW-0119">Carbohydrate metabolism</keyword>
<dbReference type="RefSeq" id="WP_110998613.1">
    <property type="nucleotide sequence ID" value="NZ_QKTW01000014.1"/>
</dbReference>
<dbReference type="PANTHER" id="PTHR43793">
    <property type="entry name" value="FAD SYNTHASE"/>
    <property type="match status" value="1"/>
</dbReference>
<name>A0A2W2AZ86_9BACT</name>
<keyword evidence="3 9" id="KW-0548">Nucleotidyltransferase</keyword>
<evidence type="ECO:0000256" key="1">
    <source>
        <dbReference type="ARBA" id="ARBA00012519"/>
    </source>
</evidence>
<proteinExistence type="predicted"/>
<reference evidence="9 10" key="1">
    <citation type="submission" date="2018-06" db="EMBL/GenBank/DDBJ databases">
        <title>Mucibacter soli gen. nov., sp. nov., a new member of the family Chitinophagaceae producing mucin.</title>
        <authorList>
            <person name="Kim M.-K."/>
            <person name="Park S."/>
            <person name="Kim T.-S."/>
            <person name="Joung Y."/>
            <person name="Han J.-H."/>
            <person name="Kim S.B."/>
        </authorList>
    </citation>
    <scope>NUCLEOTIDE SEQUENCE [LARGE SCALE GENOMIC DNA]</scope>
    <source>
        <strain evidence="9 10">R1-15</strain>
    </source>
</reference>
<comment type="caution">
    <text evidence="9">The sequence shown here is derived from an EMBL/GenBank/DDBJ whole genome shotgun (WGS) entry which is preliminary data.</text>
</comment>
<dbReference type="NCBIfam" id="TIGR02199">
    <property type="entry name" value="rfaE_dom_II"/>
    <property type="match status" value="1"/>
</dbReference>
<comment type="catalytic activity">
    <reaction evidence="7">
        <text>D-glycero-beta-D-manno-heptose 1-phosphate + ATP + H(+) = ADP-D-glycero-beta-D-manno-heptose + diphosphate</text>
        <dbReference type="Rhea" id="RHEA:27465"/>
        <dbReference type="ChEBI" id="CHEBI:15378"/>
        <dbReference type="ChEBI" id="CHEBI:30616"/>
        <dbReference type="ChEBI" id="CHEBI:33019"/>
        <dbReference type="ChEBI" id="CHEBI:59967"/>
        <dbReference type="ChEBI" id="CHEBI:61593"/>
        <dbReference type="EC" id="2.7.7.70"/>
    </reaction>
</comment>
<keyword evidence="2 9" id="KW-0808">Transferase</keyword>
<dbReference type="GO" id="GO:0016773">
    <property type="term" value="F:phosphotransferase activity, alcohol group as acceptor"/>
    <property type="evidence" value="ECO:0007669"/>
    <property type="project" value="InterPro"/>
</dbReference>
<dbReference type="OrthoDB" id="9795543at2"/>
<keyword evidence="10" id="KW-1185">Reference proteome</keyword>
<organism evidence="9 10">
    <name type="scientific">Taibaiella soli</name>
    <dbReference type="NCBI Taxonomy" id="1649169"/>
    <lineage>
        <taxon>Bacteria</taxon>
        <taxon>Pseudomonadati</taxon>
        <taxon>Bacteroidota</taxon>
        <taxon>Chitinophagia</taxon>
        <taxon>Chitinophagales</taxon>
        <taxon>Chitinophagaceae</taxon>
        <taxon>Taibaiella</taxon>
    </lineage>
</organism>
<evidence type="ECO:0000313" key="10">
    <source>
        <dbReference type="Proteomes" id="UP000248745"/>
    </source>
</evidence>
<dbReference type="EC" id="2.7.7.70" evidence="1"/>
<evidence type="ECO:0000256" key="2">
    <source>
        <dbReference type="ARBA" id="ARBA00022679"/>
    </source>
</evidence>
<evidence type="ECO:0000256" key="6">
    <source>
        <dbReference type="ARBA" id="ARBA00023277"/>
    </source>
</evidence>
<dbReference type="Proteomes" id="UP000248745">
    <property type="component" value="Unassembled WGS sequence"/>
</dbReference>
<accession>A0A2W2AZ86</accession>
<dbReference type="GO" id="GO:0005975">
    <property type="term" value="P:carbohydrate metabolic process"/>
    <property type="evidence" value="ECO:0007669"/>
    <property type="project" value="InterPro"/>
</dbReference>
<evidence type="ECO:0000256" key="3">
    <source>
        <dbReference type="ARBA" id="ARBA00022695"/>
    </source>
</evidence>
<dbReference type="InterPro" id="IPR004821">
    <property type="entry name" value="Cyt_trans-like"/>
</dbReference>
<dbReference type="InterPro" id="IPR011914">
    <property type="entry name" value="RfaE_dom_II"/>
</dbReference>
<dbReference type="GO" id="GO:0005524">
    <property type="term" value="F:ATP binding"/>
    <property type="evidence" value="ECO:0007669"/>
    <property type="project" value="UniProtKB-KW"/>
</dbReference>
<dbReference type="SUPFAM" id="SSF52374">
    <property type="entry name" value="Nucleotidylyl transferase"/>
    <property type="match status" value="1"/>
</dbReference>
<protein>
    <recommendedName>
        <fullName evidence="1">D-glycero-beta-D-manno-heptose 1-phosphate adenylyltransferase</fullName>
        <ecNumber evidence="1">2.7.7.70</ecNumber>
    </recommendedName>
</protein>
<dbReference type="Gene3D" id="3.40.50.620">
    <property type="entry name" value="HUPs"/>
    <property type="match status" value="1"/>
</dbReference>
<evidence type="ECO:0000256" key="4">
    <source>
        <dbReference type="ARBA" id="ARBA00022741"/>
    </source>
</evidence>
<dbReference type="InterPro" id="IPR014729">
    <property type="entry name" value="Rossmann-like_a/b/a_fold"/>
</dbReference>
<evidence type="ECO:0000256" key="5">
    <source>
        <dbReference type="ARBA" id="ARBA00022840"/>
    </source>
</evidence>
<dbReference type="GO" id="GO:0016779">
    <property type="term" value="F:nucleotidyltransferase activity"/>
    <property type="evidence" value="ECO:0007669"/>
    <property type="project" value="UniProtKB-KW"/>
</dbReference>